<dbReference type="RefSeq" id="WP_009517624.1">
    <property type="nucleotide sequence ID" value="NZ_CCAE010000004.1"/>
</dbReference>
<comment type="function">
    <text evidence="4">Part of the outer membrane protein assembly complex, which is involved in assembly and insertion of beta-barrel proteins into the outer membrane.</text>
</comment>
<reference evidence="8" key="2">
    <citation type="submission" date="2014-11" db="EMBL/GenBank/DDBJ databases">
        <title>Draft genome sequence of Hydrogenophaga intermedia S1.</title>
        <authorList>
            <person name="Gan H.M."/>
            <person name="Chew T.H."/>
            <person name="Stolz A."/>
        </authorList>
    </citation>
    <scope>NUCLEOTIDE SEQUENCE [LARGE SCALE GENOMIC DNA]</scope>
    <source>
        <strain evidence="8">S1</strain>
    </source>
</reference>
<dbReference type="InterPro" id="IPR015943">
    <property type="entry name" value="WD40/YVTN_repeat-like_dom_sf"/>
</dbReference>
<evidence type="ECO:0000256" key="4">
    <source>
        <dbReference type="HAMAP-Rule" id="MF_00923"/>
    </source>
</evidence>
<protein>
    <recommendedName>
        <fullName evidence="4">Outer membrane protein assembly factor BamB</fullName>
    </recommendedName>
</protein>
<dbReference type="SUPFAM" id="SSF50998">
    <property type="entry name" value="Quinoprotein alcohol dehydrogenase-like"/>
    <property type="match status" value="1"/>
</dbReference>
<keyword evidence="4" id="KW-0564">Palmitate</keyword>
<dbReference type="NCBIfam" id="TIGR03300">
    <property type="entry name" value="assembly_YfgL"/>
    <property type="match status" value="1"/>
</dbReference>
<name>A0A1L1PHX4_HYDIT</name>
<accession>A0A1L1PHX4</accession>
<dbReference type="PROSITE" id="PS51257">
    <property type="entry name" value="PROKAR_LIPOPROTEIN"/>
    <property type="match status" value="1"/>
</dbReference>
<feature type="signal peptide" evidence="5">
    <location>
        <begin position="1"/>
        <end position="18"/>
    </location>
</feature>
<dbReference type="SMART" id="SM00564">
    <property type="entry name" value="PQQ"/>
    <property type="match status" value="5"/>
</dbReference>
<dbReference type="HAMAP" id="MF_00923">
    <property type="entry name" value="OM_assembly_BamB"/>
    <property type="match status" value="1"/>
</dbReference>
<feature type="domain" description="Pyrrolo-quinoline quinone repeat" evidence="6">
    <location>
        <begin position="71"/>
        <end position="298"/>
    </location>
</feature>
<dbReference type="Pfam" id="PF13360">
    <property type="entry name" value="PQQ_2"/>
    <property type="match status" value="1"/>
</dbReference>
<evidence type="ECO:0000256" key="2">
    <source>
        <dbReference type="ARBA" id="ARBA00023136"/>
    </source>
</evidence>
<dbReference type="InterPro" id="IPR011047">
    <property type="entry name" value="Quinoprotein_ADH-like_sf"/>
</dbReference>
<keyword evidence="3 4" id="KW-0998">Cell outer membrane</keyword>
<comment type="subcellular location">
    <subcellularLocation>
        <location evidence="4">Cell outer membrane</location>
        <topology evidence="4">Lipid-anchor</topology>
    </subcellularLocation>
</comment>
<dbReference type="EMBL" id="CCAE010000004">
    <property type="protein sequence ID" value="CDN86547.1"/>
    <property type="molecule type" value="Genomic_DNA"/>
</dbReference>
<comment type="subunit">
    <text evidence="4">Part of the Bam complex.</text>
</comment>
<dbReference type="Gene3D" id="2.130.10.10">
    <property type="entry name" value="YVTN repeat-like/Quinoprotein amine dehydrogenase"/>
    <property type="match status" value="1"/>
</dbReference>
<dbReference type="InterPro" id="IPR017687">
    <property type="entry name" value="BamB"/>
</dbReference>
<gene>
    <name evidence="4 7" type="primary">bamB</name>
    <name evidence="7" type="ORF">BN948_00952</name>
</gene>
<organism evidence="7 8">
    <name type="scientific">Hydrogenophaga intermedia</name>
    <dbReference type="NCBI Taxonomy" id="65786"/>
    <lineage>
        <taxon>Bacteria</taxon>
        <taxon>Pseudomonadati</taxon>
        <taxon>Pseudomonadota</taxon>
        <taxon>Betaproteobacteria</taxon>
        <taxon>Burkholderiales</taxon>
        <taxon>Comamonadaceae</taxon>
        <taxon>Hydrogenophaga</taxon>
    </lineage>
</organism>
<keyword evidence="4" id="KW-0449">Lipoprotein</keyword>
<evidence type="ECO:0000256" key="5">
    <source>
        <dbReference type="SAM" id="SignalP"/>
    </source>
</evidence>
<dbReference type="AlphaFoldDB" id="A0A1L1PHX4"/>
<dbReference type="GO" id="GO:0009279">
    <property type="term" value="C:cell outer membrane"/>
    <property type="evidence" value="ECO:0007669"/>
    <property type="project" value="UniProtKB-SubCell"/>
</dbReference>
<dbReference type="Proteomes" id="UP000028878">
    <property type="component" value="Unassembled WGS sequence"/>
</dbReference>
<proteinExistence type="inferred from homology"/>
<evidence type="ECO:0000313" key="7">
    <source>
        <dbReference type="EMBL" id="CDN86547.1"/>
    </source>
</evidence>
<evidence type="ECO:0000256" key="1">
    <source>
        <dbReference type="ARBA" id="ARBA00022729"/>
    </source>
</evidence>
<comment type="similarity">
    <text evidence="4">Belongs to the BamB family.</text>
</comment>
<dbReference type="InterPro" id="IPR002372">
    <property type="entry name" value="PQQ_rpt_dom"/>
</dbReference>
<evidence type="ECO:0000259" key="6">
    <source>
        <dbReference type="Pfam" id="PF13360"/>
    </source>
</evidence>
<keyword evidence="2 4" id="KW-0472">Membrane</keyword>
<keyword evidence="8" id="KW-1185">Reference proteome</keyword>
<sequence length="373" mass="38368" precursor="true">MKRLTAASLCLAIALTLAACSSGPKKPQPADLGPAAQLMGVRQIWTASVGEGGSGFVPVHAGGRVYAAGATGVVAAINASTGADVWRLDLRTRLSTGVGSDGQTAAVITAENVLVAIADGESRWRVRLPARSFTPPLVAGGRVFVLTADRTVVAYDAANGARLWGQTRTGDPLTLNQPAALAAVGDTLVAGVSGRLVGLNPDNGSVRWESLVATSRGTNEVERLVDVVAPVGRIGANVCVRAYGAAVGCLDGVRGSVIWTKPAQGVVGVHGDDRLVFGSESNGTLLAWRRDSGEQAWTSERLKNRQLSAPLALGRVIAVGDGSGLVHVLSREDGSEMARLSTDGSAIVSQPLLAGDALVVMTARGALYAWRPE</sequence>
<feature type="chain" id="PRO_5009731789" description="Outer membrane protein assembly factor BamB" evidence="5">
    <location>
        <begin position="19"/>
        <end position="373"/>
    </location>
</feature>
<evidence type="ECO:0000313" key="8">
    <source>
        <dbReference type="Proteomes" id="UP000028878"/>
    </source>
</evidence>
<dbReference type="PANTHER" id="PTHR34512">
    <property type="entry name" value="CELL SURFACE PROTEIN"/>
    <property type="match status" value="1"/>
</dbReference>
<keyword evidence="1 4" id="KW-0732">Signal</keyword>
<dbReference type="GO" id="GO:0051205">
    <property type="term" value="P:protein insertion into membrane"/>
    <property type="evidence" value="ECO:0007669"/>
    <property type="project" value="UniProtKB-UniRule"/>
</dbReference>
<reference evidence="8" key="1">
    <citation type="submission" date="2014-02" db="EMBL/GenBank/DDBJ databases">
        <authorList>
            <person name="Gan H."/>
        </authorList>
    </citation>
    <scope>NUCLEOTIDE SEQUENCE [LARGE SCALE GENOMIC DNA]</scope>
    <source>
        <strain evidence="8">S1</strain>
    </source>
</reference>
<evidence type="ECO:0000256" key="3">
    <source>
        <dbReference type="ARBA" id="ARBA00023237"/>
    </source>
</evidence>
<dbReference type="GO" id="GO:0043165">
    <property type="term" value="P:Gram-negative-bacterium-type cell outer membrane assembly"/>
    <property type="evidence" value="ECO:0007669"/>
    <property type="project" value="UniProtKB-UniRule"/>
</dbReference>
<dbReference type="PANTHER" id="PTHR34512:SF30">
    <property type="entry name" value="OUTER MEMBRANE PROTEIN ASSEMBLY FACTOR BAMB"/>
    <property type="match status" value="1"/>
</dbReference>
<dbReference type="InterPro" id="IPR018391">
    <property type="entry name" value="PQQ_b-propeller_rpt"/>
</dbReference>